<dbReference type="PANTHER" id="PTHR11712:SF352">
    <property type="entry name" value="3-OXOACYL-[ACYL-CARRIER-PROTEIN] SYNTHASE"/>
    <property type="match status" value="1"/>
</dbReference>
<dbReference type="GO" id="GO:0005886">
    <property type="term" value="C:plasma membrane"/>
    <property type="evidence" value="ECO:0007669"/>
    <property type="project" value="UniProtKB-SubCell"/>
</dbReference>
<evidence type="ECO:0000256" key="5">
    <source>
        <dbReference type="ARBA" id="ARBA00022519"/>
    </source>
</evidence>
<evidence type="ECO:0000256" key="6">
    <source>
        <dbReference type="ARBA" id="ARBA00022679"/>
    </source>
</evidence>
<dbReference type="Pfam" id="PF02801">
    <property type="entry name" value="Ketoacyl-synt_C"/>
    <property type="match status" value="1"/>
</dbReference>
<evidence type="ECO:0000256" key="10">
    <source>
        <dbReference type="ARBA" id="ARBA00037576"/>
    </source>
</evidence>
<dbReference type="InterPro" id="IPR016039">
    <property type="entry name" value="Thiolase-like"/>
</dbReference>
<dbReference type="Pfam" id="PF00109">
    <property type="entry name" value="ketoacyl-synt"/>
    <property type="match status" value="1"/>
</dbReference>
<sequence length="406" mass="42605">MNRVVITGIGCVSPFGYGVPALWSGLAQPRSAIAPVPWLENEQVAYRNGGAWADYQPQNHFANSRQALLDRASQFALLACQEAIEHTGHPAAGIRPNRVGVYIGTAVGGSDTLSQAYQELLVSDYPVISPLTVPKAMANAAASQISLQYGLRGPSLTIATACASSTQAVGEAFRLLQNGGADAMIAGGTDACLNPLTWKAWEAIRAMAPDTCRPFSQGRSGMVLGEGAGILVLETLEHALLHGARILAEIAGYGSNCDAVDLVKPSVEGAAQAMRDALADARLTPADIQYINAHGTGTVLNDKVETAAVKAVFAEHARNIAISSVKSSIGHLMGAAGAVELIGGLMAFEQNTLPPTLNYLGPAEDCDLDYVPNRPRHCQVDAWLKNSFAFGGLNVSLALKRYEASA</sequence>
<evidence type="ECO:0000313" key="16">
    <source>
        <dbReference type="Proteomes" id="UP000180088"/>
    </source>
</evidence>
<evidence type="ECO:0000256" key="1">
    <source>
        <dbReference type="ARBA" id="ARBA00004533"/>
    </source>
</evidence>
<dbReference type="PROSITE" id="PS00606">
    <property type="entry name" value="KS3_1"/>
    <property type="match status" value="1"/>
</dbReference>
<dbReference type="NCBIfam" id="NF005589">
    <property type="entry name" value="PRK07314.1"/>
    <property type="match status" value="1"/>
</dbReference>
<keyword evidence="6 13" id="KW-0808">Transferase</keyword>
<evidence type="ECO:0000256" key="11">
    <source>
        <dbReference type="ARBA" id="ARBA00039445"/>
    </source>
</evidence>
<evidence type="ECO:0000256" key="12">
    <source>
        <dbReference type="ARBA" id="ARBA00041756"/>
    </source>
</evidence>
<dbReference type="InterPro" id="IPR020841">
    <property type="entry name" value="PKS_Beta-ketoAc_synthase_dom"/>
</dbReference>
<dbReference type="STRING" id="1903179.BI347_08125"/>
<accession>A0A1S1X1S7</accession>
<dbReference type="InterPro" id="IPR018201">
    <property type="entry name" value="Ketoacyl_synth_AS"/>
</dbReference>
<keyword evidence="4" id="KW-1003">Cell membrane</keyword>
<comment type="similarity">
    <text evidence="2 13">Belongs to the thiolase-like superfamily. Beta-ketoacyl-ACP synthases family.</text>
</comment>
<keyword evidence="7" id="KW-0812">Transmembrane</keyword>
<dbReference type="CDD" id="cd00834">
    <property type="entry name" value="KAS_I_II"/>
    <property type="match status" value="1"/>
</dbReference>
<dbReference type="Gene3D" id="3.40.47.10">
    <property type="match status" value="2"/>
</dbReference>
<dbReference type="EMBL" id="MKCS01000001">
    <property type="protein sequence ID" value="OHX13482.1"/>
    <property type="molecule type" value="Genomic_DNA"/>
</dbReference>
<dbReference type="PROSITE" id="PS52004">
    <property type="entry name" value="KS3_2"/>
    <property type="match status" value="1"/>
</dbReference>
<keyword evidence="8" id="KW-1133">Transmembrane helix</keyword>
<keyword evidence="9" id="KW-0472">Membrane</keyword>
<reference evidence="15 16" key="1">
    <citation type="submission" date="2016-09" db="EMBL/GenBank/DDBJ databases">
        <title>Chromobacterium muskegensis sp. nov., an insecticidal bacterium isolated from Sphagnum bogs.</title>
        <authorList>
            <person name="Sparks M.E."/>
            <person name="Blackburn M.B."/>
            <person name="Gundersen-Rindal D.E."/>
            <person name="Mitchell A."/>
            <person name="Farrar R."/>
            <person name="Kuhar D."/>
        </authorList>
    </citation>
    <scope>NUCLEOTIDE SEQUENCE [LARGE SCALE GENOMIC DNA]</scope>
    <source>
        <strain evidence="15 16">37-2</strain>
    </source>
</reference>
<evidence type="ECO:0000256" key="8">
    <source>
        <dbReference type="ARBA" id="ARBA00022989"/>
    </source>
</evidence>
<protein>
    <recommendedName>
        <fullName evidence="11">Nodulation protein E</fullName>
    </recommendedName>
    <alternativeName>
        <fullName evidence="12">Host-specificity of nodulation protein B</fullName>
    </alternativeName>
</protein>
<evidence type="ECO:0000256" key="4">
    <source>
        <dbReference type="ARBA" id="ARBA00022475"/>
    </source>
</evidence>
<evidence type="ECO:0000259" key="14">
    <source>
        <dbReference type="PROSITE" id="PS52004"/>
    </source>
</evidence>
<proteinExistence type="inferred from homology"/>
<organism evidence="15 16">
    <name type="scientific">Chromobacterium sphagni</name>
    <dbReference type="NCBI Taxonomy" id="1903179"/>
    <lineage>
        <taxon>Bacteria</taxon>
        <taxon>Pseudomonadati</taxon>
        <taxon>Pseudomonadota</taxon>
        <taxon>Betaproteobacteria</taxon>
        <taxon>Neisseriales</taxon>
        <taxon>Chromobacteriaceae</taxon>
        <taxon>Chromobacterium</taxon>
    </lineage>
</organism>
<comment type="caution">
    <text evidence="15">The sequence shown here is derived from an EMBL/GenBank/DDBJ whole genome shotgun (WGS) entry which is preliminary data.</text>
</comment>
<evidence type="ECO:0000256" key="13">
    <source>
        <dbReference type="RuleBase" id="RU003694"/>
    </source>
</evidence>
<dbReference type="InterPro" id="IPR000794">
    <property type="entry name" value="Beta-ketoacyl_synthase"/>
</dbReference>
<evidence type="ECO:0000256" key="7">
    <source>
        <dbReference type="ARBA" id="ARBA00022692"/>
    </source>
</evidence>
<dbReference type="OrthoDB" id="9808669at2"/>
<dbReference type="PANTHER" id="PTHR11712">
    <property type="entry name" value="POLYKETIDE SYNTHASE-RELATED"/>
    <property type="match status" value="1"/>
</dbReference>
<dbReference type="InterPro" id="IPR014031">
    <property type="entry name" value="Ketoacyl_synth_C"/>
</dbReference>
<comment type="function">
    <text evidence="10">Proposed to synthesize NOD factor fatty acyl chain. Involved in the synthesis of a highly unsaturated fatty acid moiety, which forms part of a lipo-oligosaccharide that is responsible for host specificity.</text>
</comment>
<dbReference type="AlphaFoldDB" id="A0A1S1X1S7"/>
<dbReference type="GO" id="GO:0004315">
    <property type="term" value="F:3-oxoacyl-[acyl-carrier-protein] synthase activity"/>
    <property type="evidence" value="ECO:0007669"/>
    <property type="project" value="InterPro"/>
</dbReference>
<evidence type="ECO:0000256" key="2">
    <source>
        <dbReference type="ARBA" id="ARBA00008467"/>
    </source>
</evidence>
<gene>
    <name evidence="15" type="ORF">BI347_08125</name>
</gene>
<dbReference type="RefSeq" id="WP_071115686.1">
    <property type="nucleotide sequence ID" value="NZ_MKCS01000001.1"/>
</dbReference>
<evidence type="ECO:0000313" key="15">
    <source>
        <dbReference type="EMBL" id="OHX13482.1"/>
    </source>
</evidence>
<dbReference type="SMART" id="SM00825">
    <property type="entry name" value="PKS_KS"/>
    <property type="match status" value="1"/>
</dbReference>
<evidence type="ECO:0000256" key="3">
    <source>
        <dbReference type="ARBA" id="ARBA00022458"/>
    </source>
</evidence>
<dbReference type="InterPro" id="IPR014030">
    <property type="entry name" value="Ketoacyl_synth_N"/>
</dbReference>
<evidence type="ECO:0000256" key="9">
    <source>
        <dbReference type="ARBA" id="ARBA00023136"/>
    </source>
</evidence>
<dbReference type="GO" id="GO:0006633">
    <property type="term" value="P:fatty acid biosynthetic process"/>
    <property type="evidence" value="ECO:0007669"/>
    <property type="project" value="InterPro"/>
</dbReference>
<keyword evidence="3" id="KW-0536">Nodulation</keyword>
<keyword evidence="5" id="KW-0997">Cell inner membrane</keyword>
<feature type="domain" description="Ketosynthase family 3 (KS3)" evidence="14">
    <location>
        <begin position="1"/>
        <end position="401"/>
    </location>
</feature>
<comment type="subcellular location">
    <subcellularLocation>
        <location evidence="1">Cell inner membrane</location>
    </subcellularLocation>
</comment>
<dbReference type="Proteomes" id="UP000180088">
    <property type="component" value="Unassembled WGS sequence"/>
</dbReference>
<dbReference type="SUPFAM" id="SSF53901">
    <property type="entry name" value="Thiolase-like"/>
    <property type="match status" value="2"/>
</dbReference>
<name>A0A1S1X1S7_9NEIS</name>